<evidence type="ECO:0000313" key="2">
    <source>
        <dbReference type="Proteomes" id="UP000289775"/>
    </source>
</evidence>
<proteinExistence type="predicted"/>
<keyword evidence="2" id="KW-1185">Reference proteome</keyword>
<evidence type="ECO:0000313" key="1">
    <source>
        <dbReference type="EMBL" id="RYJ42416.1"/>
    </source>
</evidence>
<gene>
    <name evidence="1" type="ORF">NU09_2202</name>
</gene>
<organism evidence="1 2">
    <name type="scientific">Flavobacterium beibuense</name>
    <dbReference type="NCBI Taxonomy" id="657326"/>
    <lineage>
        <taxon>Bacteria</taxon>
        <taxon>Pseudomonadati</taxon>
        <taxon>Bacteroidota</taxon>
        <taxon>Flavobacteriia</taxon>
        <taxon>Flavobacteriales</taxon>
        <taxon>Flavobacteriaceae</taxon>
        <taxon>Flavobacterium</taxon>
    </lineage>
</organism>
<dbReference type="AlphaFoldDB" id="A0A444W9U7"/>
<dbReference type="Proteomes" id="UP000289775">
    <property type="component" value="Unassembled WGS sequence"/>
</dbReference>
<name>A0A444W9U7_9FLAO</name>
<reference evidence="1 2" key="1">
    <citation type="submission" date="2014-12" db="EMBL/GenBank/DDBJ databases">
        <title>Genome sequence of Flavobacterium beibuense RSKm HC5.</title>
        <authorList>
            <person name="Kim J.F."/>
            <person name="Song J.Y."/>
            <person name="Kwak M.-J."/>
            <person name="Lee S.-W."/>
        </authorList>
    </citation>
    <scope>NUCLEOTIDE SEQUENCE [LARGE SCALE GENOMIC DNA]</scope>
    <source>
        <strain evidence="1 2">RSKm HC5</strain>
    </source>
</reference>
<comment type="caution">
    <text evidence="1">The sequence shown here is derived from an EMBL/GenBank/DDBJ whole genome shotgun (WGS) entry which is preliminary data.</text>
</comment>
<sequence>MNVSCDDELKNVVAIDKVTNYLEYYFVAELLTRKGIAVNAKLNTIVQVSITVIEDGLYITSLPPFVCDSDNARIYPVLISMGESIKNSGDLHIQLSLVLFDAMKEFLLENFKKINKKELEEMKLRIDLDYLNKVACAVNGDNIIPLPVLHPEAVNQHMA</sequence>
<dbReference type="EMBL" id="JUIW01000007">
    <property type="protein sequence ID" value="RYJ42416.1"/>
    <property type="molecule type" value="Genomic_DNA"/>
</dbReference>
<protein>
    <submittedName>
        <fullName evidence="1">Uncharacterized protein</fullName>
    </submittedName>
</protein>
<accession>A0A444W9U7</accession>